<feature type="region of interest" description="Disordered" evidence="1">
    <location>
        <begin position="61"/>
        <end position="117"/>
    </location>
</feature>
<protein>
    <submittedName>
        <fullName evidence="2">Uncharacterized protein</fullName>
    </submittedName>
</protein>
<sequence>MWKLDTSEMTYLEKYYPEEYFKLSPHQPVTDGKILAAPPYDSVGGGKIRRGWDREKCQEWQKESSKKKRKVHNFSPSTDARARLLTADRRKSVQKTRPCCSRRSPSGSRGEGVFYQENWGGERYQRAEAKQGPYGS</sequence>
<feature type="compositionally biased region" description="Basic and acidic residues" evidence="1">
    <location>
        <begin position="80"/>
        <end position="91"/>
    </location>
</feature>
<dbReference type="Proteomes" id="UP000887013">
    <property type="component" value="Unassembled WGS sequence"/>
</dbReference>
<feature type="compositionally biased region" description="Low complexity" evidence="1">
    <location>
        <begin position="97"/>
        <end position="108"/>
    </location>
</feature>
<reference evidence="2" key="1">
    <citation type="submission" date="2020-08" db="EMBL/GenBank/DDBJ databases">
        <title>Multicomponent nature underlies the extraordinary mechanical properties of spider dragline silk.</title>
        <authorList>
            <person name="Kono N."/>
            <person name="Nakamura H."/>
            <person name="Mori M."/>
            <person name="Yoshida Y."/>
            <person name="Ohtoshi R."/>
            <person name="Malay A.D."/>
            <person name="Moran D.A.P."/>
            <person name="Tomita M."/>
            <person name="Numata K."/>
            <person name="Arakawa K."/>
        </authorList>
    </citation>
    <scope>NUCLEOTIDE SEQUENCE</scope>
</reference>
<evidence type="ECO:0000313" key="3">
    <source>
        <dbReference type="Proteomes" id="UP000887013"/>
    </source>
</evidence>
<evidence type="ECO:0000313" key="2">
    <source>
        <dbReference type="EMBL" id="GFU42757.1"/>
    </source>
</evidence>
<evidence type="ECO:0000256" key="1">
    <source>
        <dbReference type="SAM" id="MobiDB-lite"/>
    </source>
</evidence>
<comment type="caution">
    <text evidence="2">The sequence shown here is derived from an EMBL/GenBank/DDBJ whole genome shotgun (WGS) entry which is preliminary data.</text>
</comment>
<organism evidence="2 3">
    <name type="scientific">Nephila pilipes</name>
    <name type="common">Giant wood spider</name>
    <name type="synonym">Nephila maculata</name>
    <dbReference type="NCBI Taxonomy" id="299642"/>
    <lineage>
        <taxon>Eukaryota</taxon>
        <taxon>Metazoa</taxon>
        <taxon>Ecdysozoa</taxon>
        <taxon>Arthropoda</taxon>
        <taxon>Chelicerata</taxon>
        <taxon>Arachnida</taxon>
        <taxon>Araneae</taxon>
        <taxon>Araneomorphae</taxon>
        <taxon>Entelegynae</taxon>
        <taxon>Araneoidea</taxon>
        <taxon>Nephilidae</taxon>
        <taxon>Nephila</taxon>
    </lineage>
</organism>
<name>A0A8X6QXE8_NEPPI</name>
<gene>
    <name evidence="2" type="ORF">NPIL_589211</name>
</gene>
<dbReference type="EMBL" id="BMAW01132259">
    <property type="protein sequence ID" value="GFU42757.1"/>
    <property type="molecule type" value="Genomic_DNA"/>
</dbReference>
<keyword evidence="3" id="KW-1185">Reference proteome</keyword>
<dbReference type="AlphaFoldDB" id="A0A8X6QXE8"/>
<proteinExistence type="predicted"/>
<accession>A0A8X6QXE8</accession>